<dbReference type="Gene3D" id="2.40.10.120">
    <property type="match status" value="1"/>
</dbReference>
<dbReference type="InterPro" id="IPR036034">
    <property type="entry name" value="PDZ_sf"/>
</dbReference>
<evidence type="ECO:0000313" key="4">
    <source>
        <dbReference type="Proteomes" id="UP000176501"/>
    </source>
</evidence>
<proteinExistence type="inferred from homology"/>
<gene>
    <name evidence="3" type="ORF">A2304_01520</name>
</gene>
<dbReference type="AlphaFoldDB" id="A0A1F7W822"/>
<dbReference type="Proteomes" id="UP000176501">
    <property type="component" value="Unassembled WGS sequence"/>
</dbReference>
<dbReference type="PANTHER" id="PTHR22939:SF129">
    <property type="entry name" value="SERINE PROTEASE HTRA2, MITOCHONDRIAL"/>
    <property type="match status" value="1"/>
</dbReference>
<feature type="domain" description="PDZ" evidence="2">
    <location>
        <begin position="262"/>
        <end position="343"/>
    </location>
</feature>
<protein>
    <recommendedName>
        <fullName evidence="2">PDZ domain-containing protein</fullName>
    </recommendedName>
</protein>
<dbReference type="Pfam" id="PF13180">
    <property type="entry name" value="PDZ_2"/>
    <property type="match status" value="1"/>
</dbReference>
<sequence length="355" mass="36976">MQQSWKLTIRTVCISILLGFGAGVLGTALTSNYLSDYALTLGELSAPTRLSEELPRSSPQTYGDAVREVTESVLPGVVRFYSVGSYAEPFASGAVLTSDGWILTSWEYPVSGAFVTAVIGGRSYPVVREVKDSFATGASFVKVDASNLPVFAFGSGFDLAPGDQLFAAPSPTALFAETVVEARWLTGSLSSDAPQRLVAIEDPLLGAYQGSPVVNVRGELVGLVTHGSAGFTFVLPIDGVLPAFNAVLREGNVTRAALGVNFVDLTRNLGLSEEDTLGLAQGALLRGTTSVKKGSAAAIAGLVPGDVVLSVDGVSVDAHRSLDELIVTHAPGDTLTLRVVSESGEREVKVTLGTL</sequence>
<evidence type="ECO:0000256" key="1">
    <source>
        <dbReference type="ARBA" id="ARBA00010541"/>
    </source>
</evidence>
<evidence type="ECO:0000259" key="2">
    <source>
        <dbReference type="PROSITE" id="PS50106"/>
    </source>
</evidence>
<dbReference type="PANTHER" id="PTHR22939">
    <property type="entry name" value="SERINE PROTEASE FAMILY S1C HTRA-RELATED"/>
    <property type="match status" value="1"/>
</dbReference>
<dbReference type="SUPFAM" id="SSF50156">
    <property type="entry name" value="PDZ domain-like"/>
    <property type="match status" value="1"/>
</dbReference>
<comment type="caution">
    <text evidence="3">The sequence shown here is derived from an EMBL/GenBank/DDBJ whole genome shotgun (WGS) entry which is preliminary data.</text>
</comment>
<dbReference type="PROSITE" id="PS50106">
    <property type="entry name" value="PDZ"/>
    <property type="match status" value="1"/>
</dbReference>
<name>A0A1F7W822_9BACT</name>
<reference evidence="3 4" key="1">
    <citation type="journal article" date="2016" name="Nat. Commun.">
        <title>Thousands of microbial genomes shed light on interconnected biogeochemical processes in an aquifer system.</title>
        <authorList>
            <person name="Anantharaman K."/>
            <person name="Brown C.T."/>
            <person name="Hug L.A."/>
            <person name="Sharon I."/>
            <person name="Castelle C.J."/>
            <person name="Probst A.J."/>
            <person name="Thomas B.C."/>
            <person name="Singh A."/>
            <person name="Wilkins M.J."/>
            <person name="Karaoz U."/>
            <person name="Brodie E.L."/>
            <person name="Williams K.H."/>
            <person name="Hubbard S.S."/>
            <person name="Banfield J.F."/>
        </authorList>
    </citation>
    <scope>NUCLEOTIDE SEQUENCE [LARGE SCALE GENOMIC DNA]</scope>
</reference>
<accession>A0A1F7W822</accession>
<dbReference type="InterPro" id="IPR001478">
    <property type="entry name" value="PDZ"/>
</dbReference>
<dbReference type="InterPro" id="IPR009003">
    <property type="entry name" value="Peptidase_S1_PA"/>
</dbReference>
<dbReference type="Gene3D" id="2.30.42.10">
    <property type="match status" value="1"/>
</dbReference>
<dbReference type="CDD" id="cd06779">
    <property type="entry name" value="cpPDZ_Deg_HtrA-like"/>
    <property type="match status" value="1"/>
</dbReference>
<evidence type="ECO:0000313" key="3">
    <source>
        <dbReference type="EMBL" id="OGL98357.1"/>
    </source>
</evidence>
<dbReference type="SMART" id="SM00228">
    <property type="entry name" value="PDZ"/>
    <property type="match status" value="1"/>
</dbReference>
<organism evidence="3 4">
    <name type="scientific">Candidatus Uhrbacteria bacterium RIFOXYB2_FULL_57_15</name>
    <dbReference type="NCBI Taxonomy" id="1802422"/>
    <lineage>
        <taxon>Bacteria</taxon>
        <taxon>Candidatus Uhriibacteriota</taxon>
    </lineage>
</organism>
<dbReference type="SUPFAM" id="SSF50494">
    <property type="entry name" value="Trypsin-like serine proteases"/>
    <property type="match status" value="1"/>
</dbReference>
<comment type="similarity">
    <text evidence="1">Belongs to the peptidase S1C family.</text>
</comment>
<dbReference type="EMBL" id="MGFE01000020">
    <property type="protein sequence ID" value="OGL98357.1"/>
    <property type="molecule type" value="Genomic_DNA"/>
</dbReference>